<dbReference type="RefSeq" id="WP_143694311.1">
    <property type="nucleotide sequence ID" value="NZ_AP019800.1"/>
</dbReference>
<gene>
    <name evidence="1" type="primary">orn_2</name>
    <name evidence="1" type="ORF">VroAM7_50010</name>
</gene>
<keyword evidence="1" id="KW-0614">Plasmid</keyword>
<evidence type="ECO:0000313" key="1">
    <source>
        <dbReference type="EMBL" id="BBL92348.1"/>
    </source>
</evidence>
<geneLocation type="plasmid" evidence="2">
    <name>pam7 dna</name>
</geneLocation>
<dbReference type="InterPro" id="IPR036397">
    <property type="entry name" value="RNaseH_sf"/>
</dbReference>
<sequence length="245" mass="27721">MSTSNTTQKYNEDQLWTDVETGGLADMTTLPTGERVYGALHHPLLEVGILLPRQFDNGIISLNNSVCPSFNLGIKVTEEMLTRFDPWALKQHTKSGLLERLKTGEGFDYFAEDNLDAETAILDFLHSNNVKEFNREEGTGAIALGNNISFDMQFFDAQLPRVRAYMHYRKADVSSINVMARTRLWKHVQLNGVDKALNHTALEDIRESVLEMNAYTSQINNLLWYKQQANELGIVSDMDKCLSDA</sequence>
<dbReference type="AlphaFoldDB" id="A0A510IGU0"/>
<accession>A0A510IGU0</accession>
<dbReference type="SUPFAM" id="SSF53098">
    <property type="entry name" value="Ribonuclease H-like"/>
    <property type="match status" value="1"/>
</dbReference>
<dbReference type="EMBL" id="AP019800">
    <property type="protein sequence ID" value="BBL92348.1"/>
    <property type="molecule type" value="Genomic_DNA"/>
</dbReference>
<dbReference type="GO" id="GO:0003676">
    <property type="term" value="F:nucleic acid binding"/>
    <property type="evidence" value="ECO:0007669"/>
    <property type="project" value="InterPro"/>
</dbReference>
<reference evidence="2" key="1">
    <citation type="submission" date="2019-07" db="EMBL/GenBank/DDBJ databases">
        <title>Complete Genome Sequences of Vibrion rotiferianus strain AM7.</title>
        <authorList>
            <person name="Miyazaki K."/>
            <person name="Wiseschart A."/>
            <person name="Pootanakit K."/>
            <person name="Ishimori K."/>
            <person name="Kitahara K."/>
        </authorList>
    </citation>
    <scope>NUCLEOTIDE SEQUENCE [LARGE SCALE GENOMIC DNA]</scope>
    <source>
        <strain evidence="2">AM7</strain>
        <plasmid evidence="2">pam7 dna</plasmid>
    </source>
</reference>
<evidence type="ECO:0000313" key="2">
    <source>
        <dbReference type="Proteomes" id="UP000315115"/>
    </source>
</evidence>
<dbReference type="Gene3D" id="3.30.420.10">
    <property type="entry name" value="Ribonuclease H-like superfamily/Ribonuclease H"/>
    <property type="match status" value="1"/>
</dbReference>
<proteinExistence type="predicted"/>
<organism evidence="1 2">
    <name type="scientific">Vibrio rotiferianus</name>
    <dbReference type="NCBI Taxonomy" id="190895"/>
    <lineage>
        <taxon>Bacteria</taxon>
        <taxon>Pseudomonadati</taxon>
        <taxon>Pseudomonadota</taxon>
        <taxon>Gammaproteobacteria</taxon>
        <taxon>Vibrionales</taxon>
        <taxon>Vibrionaceae</taxon>
        <taxon>Vibrio</taxon>
    </lineage>
</organism>
<name>A0A510IGU0_9VIBR</name>
<protein>
    <submittedName>
        <fullName evidence="1">Oligoribonuclease</fullName>
    </submittedName>
</protein>
<dbReference type="InterPro" id="IPR012337">
    <property type="entry name" value="RNaseH-like_sf"/>
</dbReference>
<dbReference type="Proteomes" id="UP000315115">
    <property type="component" value="Plasmid pAM7"/>
</dbReference>